<keyword evidence="5" id="KW-0158">Chromosome</keyword>
<keyword evidence="12 17" id="KW-0804">Transcription</keyword>
<dbReference type="GO" id="GO:0046872">
    <property type="term" value="F:metal ion binding"/>
    <property type="evidence" value="ECO:0007669"/>
    <property type="project" value="UniProtKB-KW"/>
</dbReference>
<dbReference type="InterPro" id="IPR000286">
    <property type="entry name" value="HDACs"/>
</dbReference>
<proteinExistence type="inferred from homology"/>
<evidence type="ECO:0000256" key="7">
    <source>
        <dbReference type="ARBA" id="ARBA00022491"/>
    </source>
</evidence>
<dbReference type="PRINTS" id="PR01271">
    <property type="entry name" value="HISDACETLASE"/>
</dbReference>
<dbReference type="EMBL" id="CABPRJ010000994">
    <property type="protein sequence ID" value="VVC34439.1"/>
    <property type="molecule type" value="Genomic_DNA"/>
</dbReference>
<comment type="catalytic activity">
    <reaction evidence="16">
        <text>N(6)-acetyl-L-lysyl-[histone] + H2O = L-lysyl-[histone] + acetate</text>
        <dbReference type="Rhea" id="RHEA:58196"/>
        <dbReference type="Rhea" id="RHEA-COMP:9845"/>
        <dbReference type="Rhea" id="RHEA-COMP:11338"/>
        <dbReference type="ChEBI" id="CHEBI:15377"/>
        <dbReference type="ChEBI" id="CHEBI:29969"/>
        <dbReference type="ChEBI" id="CHEBI:30089"/>
        <dbReference type="ChEBI" id="CHEBI:61930"/>
        <dbReference type="EC" id="3.5.1.98"/>
    </reaction>
    <physiologicalReaction direction="left-to-right" evidence="16">
        <dbReference type="Rhea" id="RHEA:58197"/>
    </physiologicalReaction>
</comment>
<evidence type="ECO:0000256" key="11">
    <source>
        <dbReference type="ARBA" id="ARBA00023015"/>
    </source>
</evidence>
<keyword evidence="8 20" id="KW-0479">Metal-binding</keyword>
<comment type="similarity">
    <text evidence="17">Belongs to the histone deacetylase family. HD Type 1 subfamily.</text>
</comment>
<comment type="cofactor">
    <cofactor evidence="1">
        <name>a divalent metal cation</name>
        <dbReference type="ChEBI" id="CHEBI:60240"/>
    </cofactor>
</comment>
<evidence type="ECO:0000256" key="19">
    <source>
        <dbReference type="PIRSR" id="PIRSR037913-2"/>
    </source>
</evidence>
<evidence type="ECO:0000256" key="16">
    <source>
        <dbReference type="ARBA" id="ARBA00049416"/>
    </source>
</evidence>
<keyword evidence="11 17" id="KW-0805">Transcription regulation</keyword>
<protein>
    <recommendedName>
        <fullName evidence="17">Histone deacetylase</fullName>
        <ecNumber evidence="17">3.5.1.98</ecNumber>
    </recommendedName>
</protein>
<name>A0A5E4MY99_9HEMI</name>
<dbReference type="EC" id="3.5.1.98" evidence="17"/>
<dbReference type="GO" id="GO:0031507">
    <property type="term" value="P:heterochromatin formation"/>
    <property type="evidence" value="ECO:0007669"/>
    <property type="project" value="TreeGrafter"/>
</dbReference>
<feature type="binding site" evidence="20">
    <location>
        <position position="255"/>
    </location>
    <ligand>
        <name>a divalent metal cation</name>
        <dbReference type="ChEBI" id="CHEBI:60240"/>
    </ligand>
</feature>
<dbReference type="PRINTS" id="PR01270">
    <property type="entry name" value="HDASUPER"/>
</dbReference>
<dbReference type="SUPFAM" id="SSF52768">
    <property type="entry name" value="Arginase/deacetylase"/>
    <property type="match status" value="1"/>
</dbReference>
<dbReference type="OrthoDB" id="73273at2759"/>
<gene>
    <name evidence="22" type="ORF">CINCED_3A014314</name>
</gene>
<keyword evidence="13 17" id="KW-0539">Nucleus</keyword>
<keyword evidence="10 17" id="KW-0156">Chromatin regulator</keyword>
<dbReference type="GO" id="GO:0160008">
    <property type="term" value="F:protein decrotonylase activity"/>
    <property type="evidence" value="ECO:0007669"/>
    <property type="project" value="RHEA"/>
</dbReference>
<evidence type="ECO:0000313" key="22">
    <source>
        <dbReference type="EMBL" id="VVC34439.1"/>
    </source>
</evidence>
<feature type="active site" description="Proton acceptor" evidence="18">
    <location>
        <position position="131"/>
    </location>
</feature>
<evidence type="ECO:0000256" key="10">
    <source>
        <dbReference type="ARBA" id="ARBA00022853"/>
    </source>
</evidence>
<organism evidence="22 23">
    <name type="scientific">Cinara cedri</name>
    <dbReference type="NCBI Taxonomy" id="506608"/>
    <lineage>
        <taxon>Eukaryota</taxon>
        <taxon>Metazoa</taxon>
        <taxon>Ecdysozoa</taxon>
        <taxon>Arthropoda</taxon>
        <taxon>Hexapoda</taxon>
        <taxon>Insecta</taxon>
        <taxon>Pterygota</taxon>
        <taxon>Neoptera</taxon>
        <taxon>Paraneoptera</taxon>
        <taxon>Hemiptera</taxon>
        <taxon>Sternorrhyncha</taxon>
        <taxon>Aphidomorpha</taxon>
        <taxon>Aphidoidea</taxon>
        <taxon>Aphididae</taxon>
        <taxon>Lachninae</taxon>
        <taxon>Cinara</taxon>
    </lineage>
</organism>
<dbReference type="PANTHER" id="PTHR10625:SF14">
    <property type="entry name" value="HISTONE DEACETYLASE 8"/>
    <property type="match status" value="1"/>
</dbReference>
<evidence type="ECO:0000256" key="4">
    <source>
        <dbReference type="ARBA" id="ARBA00004496"/>
    </source>
</evidence>
<comment type="catalytic activity">
    <reaction evidence="15">
        <text>N(6)-(2E)-butenoyl-L-lysyl-[protein] + H2O = (2E)-2-butenoate + L-lysyl-[protein]</text>
        <dbReference type="Rhea" id="RHEA:69172"/>
        <dbReference type="Rhea" id="RHEA-COMP:9752"/>
        <dbReference type="Rhea" id="RHEA-COMP:13707"/>
        <dbReference type="ChEBI" id="CHEBI:15377"/>
        <dbReference type="ChEBI" id="CHEBI:29969"/>
        <dbReference type="ChEBI" id="CHEBI:35899"/>
        <dbReference type="ChEBI" id="CHEBI:137954"/>
    </reaction>
    <physiologicalReaction direction="left-to-right" evidence="15">
        <dbReference type="Rhea" id="RHEA:69173"/>
    </physiologicalReaction>
</comment>
<evidence type="ECO:0000256" key="13">
    <source>
        <dbReference type="ARBA" id="ARBA00023242"/>
    </source>
</evidence>
<evidence type="ECO:0000256" key="18">
    <source>
        <dbReference type="PIRSR" id="PIRSR037913-1"/>
    </source>
</evidence>
<evidence type="ECO:0000256" key="1">
    <source>
        <dbReference type="ARBA" id="ARBA00001968"/>
    </source>
</evidence>
<evidence type="ECO:0000259" key="21">
    <source>
        <dbReference type="Pfam" id="PF00850"/>
    </source>
</evidence>
<dbReference type="GO" id="GO:0005737">
    <property type="term" value="C:cytoplasm"/>
    <property type="evidence" value="ECO:0007669"/>
    <property type="project" value="UniProtKB-SubCell"/>
</dbReference>
<feature type="binding site" evidence="20">
    <location>
        <position position="166"/>
    </location>
    <ligand>
        <name>a divalent metal cation</name>
        <dbReference type="ChEBI" id="CHEBI:60240"/>
    </ligand>
</feature>
<evidence type="ECO:0000256" key="14">
    <source>
        <dbReference type="ARBA" id="ARBA00049136"/>
    </source>
</evidence>
<dbReference type="InterPro" id="IPR003084">
    <property type="entry name" value="HDAC_I/II"/>
</dbReference>
<reference evidence="22 23" key="1">
    <citation type="submission" date="2019-08" db="EMBL/GenBank/DDBJ databases">
        <authorList>
            <person name="Alioto T."/>
            <person name="Alioto T."/>
            <person name="Gomez Garrido J."/>
        </authorList>
    </citation>
    <scope>NUCLEOTIDE SEQUENCE [LARGE SCALE GENOMIC DNA]</scope>
</reference>
<feature type="binding site" evidence="19">
    <location>
        <position position="294"/>
    </location>
    <ligand>
        <name>substrate</name>
    </ligand>
</feature>
<dbReference type="PANTHER" id="PTHR10625">
    <property type="entry name" value="HISTONE DEACETYLASE HDAC1-RELATED"/>
    <property type="match status" value="1"/>
</dbReference>
<keyword evidence="6" id="KW-0963">Cytoplasm</keyword>
<feature type="binding site" evidence="19">
    <location>
        <position position="89"/>
    </location>
    <ligand>
        <name>substrate</name>
    </ligand>
</feature>
<dbReference type="InterPro" id="IPR037138">
    <property type="entry name" value="His_deacetylse_dom_sf"/>
</dbReference>
<evidence type="ECO:0000256" key="20">
    <source>
        <dbReference type="PIRSR" id="PIRSR037913-3"/>
    </source>
</evidence>
<keyword evidence="9 17" id="KW-0378">Hydrolase</keyword>
<comment type="catalytic activity">
    <reaction evidence="14">
        <text>N(6)-acetyl-L-lysyl-[protein] + H2O = L-lysyl-[protein] + acetate</text>
        <dbReference type="Rhea" id="RHEA:58108"/>
        <dbReference type="Rhea" id="RHEA-COMP:9752"/>
        <dbReference type="Rhea" id="RHEA-COMP:10731"/>
        <dbReference type="ChEBI" id="CHEBI:15377"/>
        <dbReference type="ChEBI" id="CHEBI:29969"/>
        <dbReference type="ChEBI" id="CHEBI:30089"/>
        <dbReference type="ChEBI" id="CHEBI:61930"/>
    </reaction>
    <physiologicalReaction direction="left-to-right" evidence="14">
        <dbReference type="Rhea" id="RHEA:58109"/>
    </physiologicalReaction>
</comment>
<evidence type="ECO:0000256" key="2">
    <source>
        <dbReference type="ARBA" id="ARBA00004123"/>
    </source>
</evidence>
<dbReference type="Gene3D" id="3.40.800.20">
    <property type="entry name" value="Histone deacetylase domain"/>
    <property type="match status" value="1"/>
</dbReference>
<comment type="subcellular location">
    <subcellularLocation>
        <location evidence="3">Chromosome</location>
    </subcellularLocation>
    <subcellularLocation>
        <location evidence="4">Cytoplasm</location>
    </subcellularLocation>
    <subcellularLocation>
        <location evidence="2 17">Nucleus</location>
    </subcellularLocation>
</comment>
<dbReference type="Pfam" id="PF00850">
    <property type="entry name" value="Hist_deacetyl"/>
    <property type="match status" value="1"/>
</dbReference>
<keyword evidence="23" id="KW-1185">Reference proteome</keyword>
<accession>A0A5E4MY99</accession>
<feature type="binding site" evidence="20">
    <location>
        <position position="168"/>
    </location>
    <ligand>
        <name>a divalent metal cation</name>
        <dbReference type="ChEBI" id="CHEBI:60240"/>
    </ligand>
</feature>
<dbReference type="Proteomes" id="UP000325440">
    <property type="component" value="Unassembled WGS sequence"/>
</dbReference>
<dbReference type="PIRSF" id="PIRSF037913">
    <property type="entry name" value="His_deacetylse_1"/>
    <property type="match status" value="1"/>
</dbReference>
<evidence type="ECO:0000256" key="17">
    <source>
        <dbReference type="PIRNR" id="PIRNR037913"/>
    </source>
</evidence>
<feature type="binding site" evidence="19">
    <location>
        <position position="139"/>
    </location>
    <ligand>
        <name>substrate</name>
    </ligand>
</feature>
<dbReference type="GO" id="GO:0005694">
    <property type="term" value="C:chromosome"/>
    <property type="evidence" value="ECO:0007669"/>
    <property type="project" value="UniProtKB-SubCell"/>
</dbReference>
<evidence type="ECO:0000256" key="12">
    <source>
        <dbReference type="ARBA" id="ARBA00023163"/>
    </source>
</evidence>
<dbReference type="InterPro" id="IPR023696">
    <property type="entry name" value="Ureohydrolase_dom_sf"/>
</dbReference>
<evidence type="ECO:0000313" key="23">
    <source>
        <dbReference type="Proteomes" id="UP000325440"/>
    </source>
</evidence>
<dbReference type="InterPro" id="IPR023801">
    <property type="entry name" value="His_deacetylse_dom"/>
</dbReference>
<evidence type="ECO:0000256" key="5">
    <source>
        <dbReference type="ARBA" id="ARBA00022454"/>
    </source>
</evidence>
<evidence type="ECO:0000256" key="6">
    <source>
        <dbReference type="ARBA" id="ARBA00022490"/>
    </source>
</evidence>
<dbReference type="GO" id="GO:0141221">
    <property type="term" value="F:histone deacetylase activity, hydrolytic mechanism"/>
    <property type="evidence" value="ECO:0007669"/>
    <property type="project" value="UniProtKB-EC"/>
</dbReference>
<sequence length="376" mass="42406">MDHNVCYISDPQLLEECCKIPNVPQRAYFVDSLIKAYGLTNHMDVFKVKPSTYENLIDFHSSAYIDYLKNLNDKDDSTDDGDEYGIGYDCPALKNIWQFSTYIAGGSLTAAESLTSMKYRFAINWCGGWHHALRDSAQGFCYINDIVLAIETLRKTFGRVLYIDLDVHHGNGVEYAYYATDRVLTLSFHQYEPGFYPTSGSLNDIGQDKGKYYTVNVPLKEGIPDDKYIKFFHKISNLVYSSYNPKCVVVQCGADSLVGDTIGGFNLTPKAHAECIKNVMKWELPTLFVGGGGYNESNAARCWTLLTAIITGQDNTLFTDIPDNEYFSVYGPDFTLNINPGNRKDYNTAKSLNNIFNFVESNMKIIKALVRPQQQT</sequence>
<evidence type="ECO:0000256" key="8">
    <source>
        <dbReference type="ARBA" id="ARBA00022723"/>
    </source>
</evidence>
<evidence type="ECO:0000256" key="3">
    <source>
        <dbReference type="ARBA" id="ARBA00004286"/>
    </source>
</evidence>
<evidence type="ECO:0000256" key="9">
    <source>
        <dbReference type="ARBA" id="ARBA00022801"/>
    </source>
</evidence>
<evidence type="ECO:0000256" key="15">
    <source>
        <dbReference type="ARBA" id="ARBA00049193"/>
    </source>
</evidence>
<dbReference type="AlphaFoldDB" id="A0A5E4MY99"/>
<dbReference type="GO" id="GO:0005634">
    <property type="term" value="C:nucleus"/>
    <property type="evidence" value="ECO:0007669"/>
    <property type="project" value="UniProtKB-SubCell"/>
</dbReference>
<keyword evidence="7" id="KW-0678">Repressor</keyword>
<feature type="domain" description="Histone deacetylase" evidence="21">
    <location>
        <begin position="22"/>
        <end position="309"/>
    </location>
</feature>